<evidence type="ECO:0000313" key="1">
    <source>
        <dbReference type="EMBL" id="MDT8330189.1"/>
    </source>
</evidence>
<dbReference type="EMBL" id="JAVVDO010000004">
    <property type="protein sequence ID" value="MDT8330189.1"/>
    <property type="molecule type" value="Genomic_DNA"/>
</dbReference>
<dbReference type="Gene3D" id="3.10.450.530">
    <property type="entry name" value="Ribonuclease toxin, BrnT, of type II toxin-antitoxin system"/>
    <property type="match status" value="1"/>
</dbReference>
<protein>
    <submittedName>
        <fullName evidence="1">BrnT family toxin</fullName>
    </submittedName>
</protein>
<dbReference type="RefSeq" id="WP_314280380.1">
    <property type="nucleotide sequence ID" value="NZ_JAVVDO010000004.1"/>
</dbReference>
<proteinExistence type="predicted"/>
<gene>
    <name evidence="1" type="ORF">RQ831_03925</name>
</gene>
<accession>A0ABU3MBC0</accession>
<sequence length="89" mass="10144">MPITWDEAKAASNLAKHGVAFEAVFEFDWETALVRADVRFAYSEPRLIAFGVIGDRLHALVFTVERRSLRVISLRKANSKEFDRYVAEA</sequence>
<dbReference type="InterPro" id="IPR038573">
    <property type="entry name" value="BrnT_sf"/>
</dbReference>
<dbReference type="Pfam" id="PF04365">
    <property type="entry name" value="BrnT_toxin"/>
    <property type="match status" value="1"/>
</dbReference>
<keyword evidence="2" id="KW-1185">Reference proteome</keyword>
<organism evidence="1 2">
    <name type="scientific">Roseomonas gilardii</name>
    <dbReference type="NCBI Taxonomy" id="257708"/>
    <lineage>
        <taxon>Bacteria</taxon>
        <taxon>Pseudomonadati</taxon>
        <taxon>Pseudomonadota</taxon>
        <taxon>Alphaproteobacteria</taxon>
        <taxon>Acetobacterales</taxon>
        <taxon>Roseomonadaceae</taxon>
        <taxon>Roseomonas</taxon>
    </lineage>
</organism>
<evidence type="ECO:0000313" key="2">
    <source>
        <dbReference type="Proteomes" id="UP001258945"/>
    </source>
</evidence>
<dbReference type="InterPro" id="IPR007460">
    <property type="entry name" value="BrnT_toxin"/>
</dbReference>
<comment type="caution">
    <text evidence="1">The sequence shown here is derived from an EMBL/GenBank/DDBJ whole genome shotgun (WGS) entry which is preliminary data.</text>
</comment>
<dbReference type="Proteomes" id="UP001258945">
    <property type="component" value="Unassembled WGS sequence"/>
</dbReference>
<name>A0ABU3MBC0_9PROT</name>
<reference evidence="1 2" key="1">
    <citation type="journal article" date="2019" name="Microb. Pathog.">
        <title>Comparison of VITEK 2, MALDI-TOF MS, 16S rRNA gene sequencing, and whole-genome sequencing for identification of Roseomonas mucosa.</title>
        <authorList>
            <person name="Rudolph W.W."/>
            <person name="Gunzer F."/>
            <person name="Trauth M."/>
            <person name="Bunk B."/>
            <person name="Bigge R."/>
            <person name="Schrottner P."/>
        </authorList>
    </citation>
    <scope>NUCLEOTIDE SEQUENCE [LARGE SCALE GENOMIC DNA]</scope>
    <source>
        <strain evidence="1 2">DSM 103800</strain>
    </source>
</reference>